<dbReference type="PANTHER" id="PTHR45648">
    <property type="entry name" value="GDSL LIPASE/ACYLHYDROLASE FAMILY PROTEIN (AFU_ORTHOLOGUE AFUA_4G14700)"/>
    <property type="match status" value="1"/>
</dbReference>
<protein>
    <recommendedName>
        <fullName evidence="5">Carbohydrate esterase family 16 protein</fullName>
    </recommendedName>
</protein>
<dbReference type="InterPro" id="IPR036514">
    <property type="entry name" value="SGNH_hydro_sf"/>
</dbReference>
<evidence type="ECO:0000256" key="1">
    <source>
        <dbReference type="ARBA" id="ARBA00022801"/>
    </source>
</evidence>
<accession>A0ABP0E7G2</accession>
<dbReference type="SUPFAM" id="SSF52266">
    <property type="entry name" value="SGNH hydrolase"/>
    <property type="match status" value="1"/>
</dbReference>
<dbReference type="Gene3D" id="3.40.50.1110">
    <property type="entry name" value="SGNH hydrolase"/>
    <property type="match status" value="1"/>
</dbReference>
<name>A0ABP0E7G2_9PEZI</name>
<keyword evidence="1" id="KW-0378">Hydrolase</keyword>
<evidence type="ECO:0008006" key="5">
    <source>
        <dbReference type="Google" id="ProtNLM"/>
    </source>
</evidence>
<evidence type="ECO:0000256" key="2">
    <source>
        <dbReference type="SAM" id="SignalP"/>
    </source>
</evidence>
<evidence type="ECO:0000313" key="3">
    <source>
        <dbReference type="EMBL" id="CAK7275401.1"/>
    </source>
</evidence>
<dbReference type="PANTHER" id="PTHR45648:SF22">
    <property type="entry name" value="GDSL LIPASE_ACYLHYDROLASE FAMILY PROTEIN (AFU_ORTHOLOGUE AFUA_4G14700)"/>
    <property type="match status" value="1"/>
</dbReference>
<reference evidence="3 4" key="1">
    <citation type="submission" date="2024-01" db="EMBL/GenBank/DDBJ databases">
        <authorList>
            <person name="Allen C."/>
            <person name="Tagirdzhanova G."/>
        </authorList>
    </citation>
    <scope>NUCLEOTIDE SEQUENCE [LARGE SCALE GENOMIC DNA]</scope>
    <source>
        <strain evidence="3 4">CBS 119000</strain>
    </source>
</reference>
<proteinExistence type="predicted"/>
<keyword evidence="2" id="KW-0732">Signal</keyword>
<dbReference type="Pfam" id="PF00657">
    <property type="entry name" value="Lipase_GDSL"/>
    <property type="match status" value="1"/>
</dbReference>
<dbReference type="EMBL" id="CAWUON010000211">
    <property type="protein sequence ID" value="CAK7275401.1"/>
    <property type="molecule type" value="Genomic_DNA"/>
</dbReference>
<feature type="chain" id="PRO_5047242150" description="Carbohydrate esterase family 16 protein" evidence="2">
    <location>
        <begin position="17"/>
        <end position="346"/>
    </location>
</feature>
<feature type="signal peptide" evidence="2">
    <location>
        <begin position="1"/>
        <end position="16"/>
    </location>
</feature>
<keyword evidence="4" id="KW-1185">Reference proteome</keyword>
<dbReference type="InterPro" id="IPR001087">
    <property type="entry name" value="GDSL"/>
</dbReference>
<comment type="caution">
    <text evidence="3">The sequence shown here is derived from an EMBL/GenBank/DDBJ whole genome shotgun (WGS) entry which is preliminary data.</text>
</comment>
<dbReference type="InterPro" id="IPR051058">
    <property type="entry name" value="GDSL_Est/Lipase"/>
</dbReference>
<dbReference type="CDD" id="cd01846">
    <property type="entry name" value="fatty_acyltransferase_like"/>
    <property type="match status" value="1"/>
</dbReference>
<organism evidence="3 4">
    <name type="scientific">Sporothrix epigloea</name>
    <dbReference type="NCBI Taxonomy" id="1892477"/>
    <lineage>
        <taxon>Eukaryota</taxon>
        <taxon>Fungi</taxon>
        <taxon>Dikarya</taxon>
        <taxon>Ascomycota</taxon>
        <taxon>Pezizomycotina</taxon>
        <taxon>Sordariomycetes</taxon>
        <taxon>Sordariomycetidae</taxon>
        <taxon>Ophiostomatales</taxon>
        <taxon>Ophiostomataceae</taxon>
        <taxon>Sporothrix</taxon>
    </lineage>
</organism>
<gene>
    <name evidence="3" type="ORF">SEPCBS119000_006675</name>
</gene>
<dbReference type="Proteomes" id="UP001642502">
    <property type="component" value="Unassembled WGS sequence"/>
</dbReference>
<evidence type="ECO:0000313" key="4">
    <source>
        <dbReference type="Proteomes" id="UP001642502"/>
    </source>
</evidence>
<sequence>MHLSIPILALASSASALVNKCRSTTSDYTFENLVSFGDSYTDDGRLAYYVAHKANGPPAGVLPPQNSVTSSGGITWTQWVQHSIPGLGLYDYASSGAVCSNEIVSRYLSTINASYPSVIDNEVPWFKADLAAGNKTLYKNRTAENTVYSLWIGTNDLGSGGFLTEKQAAGANLTTYVECIWSVFDALYAAGGRRFVLLNVAPLHLAPMYRPSSQGGEKKSVTNETEYASKMMEYSTSVNTMFDYGVPFHTVVKKRWSGSTVTIFNTHQLLTDIYNNPSAYLTAPANSTGWYHHCTGSVCTNVANATLDSFMYYDDLHPSTKTDSIIAANFIKVVNGTSKYGTTYKS</sequence>